<dbReference type="PANTHER" id="PTHR40455">
    <property type="entry name" value="ANTITOXIN HIGA"/>
    <property type="match status" value="1"/>
</dbReference>
<reference evidence="3" key="1">
    <citation type="submission" date="2016-10" db="EMBL/GenBank/DDBJ databases">
        <authorList>
            <person name="Varghese N."/>
            <person name="Submissions S."/>
        </authorList>
    </citation>
    <scope>NUCLEOTIDE SEQUENCE [LARGE SCALE GENOMIC DNA]</scope>
    <source>
        <strain evidence="3">KCTC 32247</strain>
    </source>
</reference>
<name>A0A1H1P583_9PSED</name>
<evidence type="ECO:0000259" key="1">
    <source>
        <dbReference type="PROSITE" id="PS50943"/>
    </source>
</evidence>
<keyword evidence="3" id="KW-1185">Reference proteome</keyword>
<evidence type="ECO:0000313" key="2">
    <source>
        <dbReference type="EMBL" id="SDS06448.1"/>
    </source>
</evidence>
<evidence type="ECO:0000313" key="3">
    <source>
        <dbReference type="Proteomes" id="UP000243359"/>
    </source>
</evidence>
<dbReference type="STRING" id="1392877.SAMN05216221_0988"/>
<dbReference type="InterPro" id="IPR010982">
    <property type="entry name" value="Lambda_DNA-bd_dom_sf"/>
</dbReference>
<dbReference type="AlphaFoldDB" id="A0A1H1P583"/>
<dbReference type="SMART" id="SM00530">
    <property type="entry name" value="HTH_XRE"/>
    <property type="match status" value="1"/>
</dbReference>
<dbReference type="InterPro" id="IPR001387">
    <property type="entry name" value="Cro/C1-type_HTH"/>
</dbReference>
<dbReference type="InterPro" id="IPR039060">
    <property type="entry name" value="Antitox_HigA"/>
</dbReference>
<dbReference type="CDD" id="cd00093">
    <property type="entry name" value="HTH_XRE"/>
    <property type="match status" value="1"/>
</dbReference>
<sequence>MSALIEQACEHWRYVAPLLRKPANKEDYDARVEALDELLVIVGNDEDHPLASLASHIGDMLLAYDEAHRPLPKASGVEVLRYLMQEHGLTQADLPEVGAQSVISEILGGKRQLNVRHIRALSERFGVPADVFF</sequence>
<dbReference type="GO" id="GO:0006355">
    <property type="term" value="P:regulation of DNA-templated transcription"/>
    <property type="evidence" value="ECO:0007669"/>
    <property type="project" value="InterPro"/>
</dbReference>
<protein>
    <submittedName>
        <fullName evidence="2">HTH-type transcriptional regulator / antitoxin HigA</fullName>
    </submittedName>
</protein>
<dbReference type="SUPFAM" id="SSF47413">
    <property type="entry name" value="lambda repressor-like DNA-binding domains"/>
    <property type="match status" value="1"/>
</dbReference>
<dbReference type="GO" id="GO:0001046">
    <property type="term" value="F:core promoter sequence-specific DNA binding"/>
    <property type="evidence" value="ECO:0007669"/>
    <property type="project" value="TreeGrafter"/>
</dbReference>
<gene>
    <name evidence="2" type="ORF">SAMN05216221_0988</name>
</gene>
<dbReference type="OrthoDB" id="5771335at2"/>
<dbReference type="PROSITE" id="PS50943">
    <property type="entry name" value="HTH_CROC1"/>
    <property type="match status" value="1"/>
</dbReference>
<dbReference type="Proteomes" id="UP000243359">
    <property type="component" value="Chromosome I"/>
</dbReference>
<organism evidence="2 3">
    <name type="scientific">Pseudomonas oryzae</name>
    <dbReference type="NCBI Taxonomy" id="1392877"/>
    <lineage>
        <taxon>Bacteria</taxon>
        <taxon>Pseudomonadati</taxon>
        <taxon>Pseudomonadota</taxon>
        <taxon>Gammaproteobacteria</taxon>
        <taxon>Pseudomonadales</taxon>
        <taxon>Pseudomonadaceae</taxon>
        <taxon>Pseudomonas</taxon>
    </lineage>
</organism>
<dbReference type="Gene3D" id="1.10.260.40">
    <property type="entry name" value="lambda repressor-like DNA-binding domains"/>
    <property type="match status" value="1"/>
</dbReference>
<dbReference type="EMBL" id="LT629751">
    <property type="protein sequence ID" value="SDS06448.1"/>
    <property type="molecule type" value="Genomic_DNA"/>
</dbReference>
<accession>A0A1H1P583</accession>
<proteinExistence type="predicted"/>
<dbReference type="PANTHER" id="PTHR40455:SF1">
    <property type="entry name" value="ANTITOXIN HIGA"/>
    <property type="match status" value="1"/>
</dbReference>
<dbReference type="Pfam" id="PF01381">
    <property type="entry name" value="HTH_3"/>
    <property type="match status" value="1"/>
</dbReference>
<feature type="domain" description="HTH cro/C1-type" evidence="1">
    <location>
        <begin position="80"/>
        <end position="132"/>
    </location>
</feature>
<dbReference type="RefSeq" id="WP_090347885.1">
    <property type="nucleotide sequence ID" value="NZ_LT629751.1"/>
</dbReference>